<proteinExistence type="predicted"/>
<protein>
    <submittedName>
        <fullName evidence="1">Uncharacterized protein</fullName>
    </submittedName>
</protein>
<sequence length="335" mass="38603">MFGNPDVKSEVLYRCLKNDYTILNKNTLAEVRKKLDNIQGTFVKTSYTPELLKVSTGNIKHIVLAKVKLDDVDVVILKHTIQHTKDTKVKSILLSDITFATEKARTLFSTIFQNVSASVENLLLKNIDIGRYFNAFISSIANIKNLKLLEVSRFNIVDLLTEVSIYNDGFDYLFMKVIVKLPLLEELIFVGNNINDVHYEYLFNDYYKFNHGYIIHDDNDAEMGGMYLKYNMKFYATAVGELSEYTMNIVAINNRGKWGANSKCTSERTIFYFTTNNHYLKGNEKRRPLPNYENDNFIVGKKNRMVLLCNELRKCNPEDMKAFQLPCPTGHICIA</sequence>
<dbReference type="InterPro" id="IPR032675">
    <property type="entry name" value="LRR_dom_sf"/>
</dbReference>
<dbReference type="SUPFAM" id="SSF52047">
    <property type="entry name" value="RNI-like"/>
    <property type="match status" value="1"/>
</dbReference>
<dbReference type="Gene3D" id="3.80.10.10">
    <property type="entry name" value="Ribonuclease Inhibitor"/>
    <property type="match status" value="1"/>
</dbReference>
<dbReference type="EMBL" id="MN740527">
    <property type="protein sequence ID" value="QHU31464.1"/>
    <property type="molecule type" value="Genomic_DNA"/>
</dbReference>
<accession>A0A6C0LPG5</accession>
<name>A0A6C0LPG5_9ZZZZ</name>
<organism evidence="1">
    <name type="scientific">viral metagenome</name>
    <dbReference type="NCBI Taxonomy" id="1070528"/>
    <lineage>
        <taxon>unclassified sequences</taxon>
        <taxon>metagenomes</taxon>
        <taxon>organismal metagenomes</taxon>
    </lineage>
</organism>
<dbReference type="AlphaFoldDB" id="A0A6C0LPG5"/>
<reference evidence="1" key="1">
    <citation type="journal article" date="2020" name="Nature">
        <title>Giant virus diversity and host interactions through global metagenomics.</title>
        <authorList>
            <person name="Schulz F."/>
            <person name="Roux S."/>
            <person name="Paez-Espino D."/>
            <person name="Jungbluth S."/>
            <person name="Walsh D.A."/>
            <person name="Denef V.J."/>
            <person name="McMahon K.D."/>
            <person name="Konstantinidis K.T."/>
            <person name="Eloe-Fadrosh E.A."/>
            <person name="Kyrpides N.C."/>
            <person name="Woyke T."/>
        </authorList>
    </citation>
    <scope>NUCLEOTIDE SEQUENCE</scope>
    <source>
        <strain evidence="1">GVMAG-M-3300027963-21</strain>
    </source>
</reference>
<evidence type="ECO:0000313" key="1">
    <source>
        <dbReference type="EMBL" id="QHU31464.1"/>
    </source>
</evidence>